<evidence type="ECO:0000256" key="1">
    <source>
        <dbReference type="ARBA" id="ARBA00023002"/>
    </source>
</evidence>
<evidence type="ECO:0000313" key="4">
    <source>
        <dbReference type="Proteomes" id="UP000265619"/>
    </source>
</evidence>
<gene>
    <name evidence="3" type="ORF">D3H34_19975</name>
</gene>
<evidence type="ECO:0000259" key="2">
    <source>
        <dbReference type="Pfam" id="PF01266"/>
    </source>
</evidence>
<dbReference type="GO" id="GO:0016491">
    <property type="term" value="F:oxidoreductase activity"/>
    <property type="evidence" value="ECO:0007669"/>
    <property type="project" value="UniProtKB-KW"/>
</dbReference>
<keyword evidence="1" id="KW-0560">Oxidoreductase</keyword>
<reference evidence="3 4" key="1">
    <citation type="submission" date="2018-09" db="EMBL/GenBank/DDBJ databases">
        <title>Acidovorax cavernicola nov. sp. isolated from Gruta de las Maravillas (Aracena, Spain).</title>
        <authorList>
            <person name="Jurado V."/>
            <person name="Gutierrez-Patricio S."/>
            <person name="Gonzalez-Pimentel J.L."/>
            <person name="Miller A.Z."/>
            <person name="Laiz L."/>
            <person name="Saiz-Jimenez C."/>
        </authorList>
    </citation>
    <scope>NUCLEOTIDE SEQUENCE [LARGE SCALE GENOMIC DNA]</scope>
    <source>
        <strain evidence="3 4">1011MAR4D40.2</strain>
    </source>
</reference>
<dbReference type="SUPFAM" id="SSF51905">
    <property type="entry name" value="FAD/NAD(P)-binding domain"/>
    <property type="match status" value="1"/>
</dbReference>
<dbReference type="Pfam" id="PF01266">
    <property type="entry name" value="DAO"/>
    <property type="match status" value="1"/>
</dbReference>
<dbReference type="GO" id="GO:0005737">
    <property type="term" value="C:cytoplasm"/>
    <property type="evidence" value="ECO:0007669"/>
    <property type="project" value="TreeGrafter"/>
</dbReference>
<dbReference type="InterPro" id="IPR006076">
    <property type="entry name" value="FAD-dep_OxRdtase"/>
</dbReference>
<proteinExistence type="predicted"/>
<dbReference type="Proteomes" id="UP000265619">
    <property type="component" value="Unassembled WGS sequence"/>
</dbReference>
<protein>
    <submittedName>
        <fullName evidence="3">FAD-binding oxidoreductase</fullName>
    </submittedName>
</protein>
<feature type="domain" description="FAD dependent oxidoreductase" evidence="2">
    <location>
        <begin position="4"/>
        <end position="393"/>
    </location>
</feature>
<name>A0A9X8D2Z4_9BURK</name>
<dbReference type="RefSeq" id="WP_119555985.1">
    <property type="nucleotide sequence ID" value="NZ_QXMN01000026.1"/>
</dbReference>
<dbReference type="EMBL" id="QXMN01000026">
    <property type="protein sequence ID" value="RIX77238.1"/>
    <property type="molecule type" value="Genomic_DNA"/>
</dbReference>
<dbReference type="PANTHER" id="PTHR13847">
    <property type="entry name" value="SARCOSINE DEHYDROGENASE-RELATED"/>
    <property type="match status" value="1"/>
</dbReference>
<accession>A0A9X8D2Z4</accession>
<dbReference type="Gene3D" id="3.30.9.10">
    <property type="entry name" value="D-Amino Acid Oxidase, subunit A, domain 2"/>
    <property type="match status" value="1"/>
</dbReference>
<dbReference type="OrthoDB" id="18526at2"/>
<dbReference type="InterPro" id="IPR036188">
    <property type="entry name" value="FAD/NAD-bd_sf"/>
</dbReference>
<comment type="caution">
    <text evidence="3">The sequence shown here is derived from an EMBL/GenBank/DDBJ whole genome shotgun (WGS) entry which is preliminary data.</text>
</comment>
<dbReference type="Gene3D" id="3.50.50.60">
    <property type="entry name" value="FAD/NAD(P)-binding domain"/>
    <property type="match status" value="2"/>
</dbReference>
<dbReference type="AlphaFoldDB" id="A0A9X8D2Z4"/>
<organism evidence="3 4">
    <name type="scientific">Acidovorax cavernicola</name>
    <dbReference type="NCBI Taxonomy" id="1675792"/>
    <lineage>
        <taxon>Bacteria</taxon>
        <taxon>Pseudomonadati</taxon>
        <taxon>Pseudomonadota</taxon>
        <taxon>Betaproteobacteria</taxon>
        <taxon>Burkholderiales</taxon>
        <taxon>Comamonadaceae</taxon>
        <taxon>Acidovorax</taxon>
    </lineage>
</organism>
<dbReference type="PANTHER" id="PTHR13847:SF289">
    <property type="entry name" value="GLYCINE OXIDASE"/>
    <property type="match status" value="1"/>
</dbReference>
<evidence type="ECO:0000313" key="3">
    <source>
        <dbReference type="EMBL" id="RIX77238.1"/>
    </source>
</evidence>
<sequence length="413" mass="44996">MAHDIVVLGAGMIGTCTALELTLRGHAVTLVDRQPPGRETSYGNAGVIQREAVEPYAFPRDVRAILAAAFGRGLDIHYQAAGLFGALPQLMRYWWHSAPSRHRRIGQAYAGLIAHVTEEHGRYMALAGAQDLVRREGLRLMYRSGHAMDAAAAHAQQLHRDHGIGLDLLDARALAAAEPAFRIPMAGAVHWLDSWSVSDPGALVERYECAFRQRGGRFARGDASSLRERAGGWEVRLDEGVVQARHAVVALGPWSGALTRRMGYRLPLFIKRGYHRHYAGGDGVNVPTLDAERGYVMSSQRRGLRITTGAEIARIDAPSTPRQLAGAEAEVRKLLNLGLPVEAQPWLGSRPCCADMKPVIGRAPRHKGLWFNFGHGHHGFTLGPASARLLADLLEGGTPYTEATAFSPSRFPC</sequence>
<keyword evidence="4" id="KW-1185">Reference proteome</keyword>